<dbReference type="AlphaFoldDB" id="A0A9D1D1N8"/>
<protein>
    <submittedName>
        <fullName evidence="1">DUF2284 domain-containing protein</fullName>
    </submittedName>
</protein>
<organism evidence="1 2">
    <name type="scientific">Candidatus Limivivens merdigallinarum</name>
    <dbReference type="NCBI Taxonomy" id="2840859"/>
    <lineage>
        <taxon>Bacteria</taxon>
        <taxon>Bacillati</taxon>
        <taxon>Bacillota</taxon>
        <taxon>Clostridia</taxon>
        <taxon>Lachnospirales</taxon>
        <taxon>Lachnospiraceae</taxon>
        <taxon>Lachnospiraceae incertae sedis</taxon>
        <taxon>Candidatus Limivivens</taxon>
    </lineage>
</organism>
<comment type="caution">
    <text evidence="1">The sequence shown here is derived from an EMBL/GenBank/DDBJ whole genome shotgun (WGS) entry which is preliminary data.</text>
</comment>
<dbReference type="InterPro" id="IPR019271">
    <property type="entry name" value="DUF2284_metal-binding"/>
</dbReference>
<proteinExistence type="predicted"/>
<evidence type="ECO:0000313" key="2">
    <source>
        <dbReference type="Proteomes" id="UP000886886"/>
    </source>
</evidence>
<evidence type="ECO:0000313" key="1">
    <source>
        <dbReference type="EMBL" id="HIQ96798.1"/>
    </source>
</evidence>
<accession>A0A9D1D1N8</accession>
<reference evidence="1" key="2">
    <citation type="journal article" date="2021" name="PeerJ">
        <title>Extensive microbial diversity within the chicken gut microbiome revealed by metagenomics and culture.</title>
        <authorList>
            <person name="Gilroy R."/>
            <person name="Ravi A."/>
            <person name="Getino M."/>
            <person name="Pursley I."/>
            <person name="Horton D.L."/>
            <person name="Alikhan N.F."/>
            <person name="Baker D."/>
            <person name="Gharbi K."/>
            <person name="Hall N."/>
            <person name="Watson M."/>
            <person name="Adriaenssens E.M."/>
            <person name="Foster-Nyarko E."/>
            <person name="Jarju S."/>
            <person name="Secka A."/>
            <person name="Antonio M."/>
            <person name="Oren A."/>
            <person name="Chaudhuri R.R."/>
            <person name="La Ragione R."/>
            <person name="Hildebrand F."/>
            <person name="Pallen M.J."/>
        </authorList>
    </citation>
    <scope>NUCLEOTIDE SEQUENCE</scope>
    <source>
        <strain evidence="1">ChiSjej3B21-11622</strain>
    </source>
</reference>
<name>A0A9D1D1N8_9FIRM</name>
<dbReference type="Pfam" id="PF10050">
    <property type="entry name" value="DUF2284"/>
    <property type="match status" value="1"/>
</dbReference>
<dbReference type="EMBL" id="DVFT01000141">
    <property type="protein sequence ID" value="HIQ96798.1"/>
    <property type="molecule type" value="Genomic_DNA"/>
</dbReference>
<gene>
    <name evidence="1" type="ORF">IAB26_09570</name>
</gene>
<sequence>MSDNYQEQIEALLPNYPICEYYFLTQKDLIFSDKVRYICEHECEHYGHSWACPPAIAPISDCMDECSRYQHVFLFTTVAEVPDILNFDACLKARRDHENITLKLREEFRAMFGDVLALSTGCMLCDKCTYPDEPCRHPDERLSTIESHGILIMKTANTLGISYDCGSDCVTYFSLIFFHAAP</sequence>
<dbReference type="Proteomes" id="UP000886886">
    <property type="component" value="Unassembled WGS sequence"/>
</dbReference>
<reference evidence="1" key="1">
    <citation type="submission" date="2020-10" db="EMBL/GenBank/DDBJ databases">
        <authorList>
            <person name="Gilroy R."/>
        </authorList>
    </citation>
    <scope>NUCLEOTIDE SEQUENCE</scope>
    <source>
        <strain evidence="1">ChiSjej3B21-11622</strain>
    </source>
</reference>